<proteinExistence type="predicted"/>
<name>A0A1G2CH88_9BACT</name>
<dbReference type="InterPro" id="IPR013783">
    <property type="entry name" value="Ig-like_fold"/>
</dbReference>
<evidence type="ECO:0000259" key="1">
    <source>
        <dbReference type="PROSITE" id="PS51781"/>
    </source>
</evidence>
<dbReference type="AlphaFoldDB" id="A0A1G2CH88"/>
<sequence>MTVSFTNPTQGATVSGIVNVSVTVTSPSSPVTQVAFYKDNRYVSADTTVPYGFSFDASKETNGTHSLAAVAWNAARQSASRGIIVTVTGGISPAPPPVPLSKFAVGDRVVAQTSSNLGLNIRSGPSTGYSIIGTAPNGTLGTILKSPPTVADSYTWYQVKWDNGYTGWSAESFMEKAP</sequence>
<dbReference type="EMBL" id="MHLA01000013">
    <property type="protein sequence ID" value="OGY99777.1"/>
    <property type="molecule type" value="Genomic_DNA"/>
</dbReference>
<dbReference type="Proteomes" id="UP000178880">
    <property type="component" value="Unassembled WGS sequence"/>
</dbReference>
<dbReference type="Pfam" id="PF08239">
    <property type="entry name" value="SH3_3"/>
    <property type="match status" value="1"/>
</dbReference>
<dbReference type="PROSITE" id="PS51781">
    <property type="entry name" value="SH3B"/>
    <property type="match status" value="1"/>
</dbReference>
<dbReference type="Gene3D" id="2.60.40.10">
    <property type="entry name" value="Immunoglobulins"/>
    <property type="match status" value="1"/>
</dbReference>
<comment type="caution">
    <text evidence="2">The sequence shown here is derived from an EMBL/GenBank/DDBJ whole genome shotgun (WGS) entry which is preliminary data.</text>
</comment>
<evidence type="ECO:0000313" key="3">
    <source>
        <dbReference type="Proteomes" id="UP000178880"/>
    </source>
</evidence>
<reference evidence="2 3" key="1">
    <citation type="journal article" date="2016" name="Nat. Commun.">
        <title>Thousands of microbial genomes shed light on interconnected biogeochemical processes in an aquifer system.</title>
        <authorList>
            <person name="Anantharaman K."/>
            <person name="Brown C.T."/>
            <person name="Hug L.A."/>
            <person name="Sharon I."/>
            <person name="Castelle C.J."/>
            <person name="Probst A.J."/>
            <person name="Thomas B.C."/>
            <person name="Singh A."/>
            <person name="Wilkins M.J."/>
            <person name="Karaoz U."/>
            <person name="Brodie E.L."/>
            <person name="Williams K.H."/>
            <person name="Hubbard S.S."/>
            <person name="Banfield J.F."/>
        </authorList>
    </citation>
    <scope>NUCLEOTIDE SEQUENCE [LARGE SCALE GENOMIC DNA]</scope>
</reference>
<feature type="domain" description="SH3b" evidence="1">
    <location>
        <begin position="109"/>
        <end position="178"/>
    </location>
</feature>
<gene>
    <name evidence="2" type="ORF">A2945_02155</name>
</gene>
<dbReference type="Pfam" id="PF17957">
    <property type="entry name" value="Big_7"/>
    <property type="match status" value="1"/>
</dbReference>
<protein>
    <recommendedName>
        <fullName evidence="1">SH3b domain-containing protein</fullName>
    </recommendedName>
</protein>
<dbReference type="InterPro" id="IPR003646">
    <property type="entry name" value="SH3-like_bac-type"/>
</dbReference>
<dbReference type="SMART" id="SM00287">
    <property type="entry name" value="SH3b"/>
    <property type="match status" value="1"/>
</dbReference>
<dbReference type="Gene3D" id="2.30.30.40">
    <property type="entry name" value="SH3 Domains"/>
    <property type="match status" value="1"/>
</dbReference>
<organism evidence="2 3">
    <name type="scientific">Candidatus Liptonbacteria bacterium RIFCSPLOWO2_01_FULL_52_25</name>
    <dbReference type="NCBI Taxonomy" id="1798650"/>
    <lineage>
        <taxon>Bacteria</taxon>
        <taxon>Candidatus Liptoniibacteriota</taxon>
    </lineage>
</organism>
<accession>A0A1G2CH88</accession>
<evidence type="ECO:0000313" key="2">
    <source>
        <dbReference type="EMBL" id="OGY99777.1"/>
    </source>
</evidence>